<dbReference type="EMBL" id="CAKKNE010000002">
    <property type="protein sequence ID" value="CAH0368925.1"/>
    <property type="molecule type" value="Genomic_DNA"/>
</dbReference>
<comment type="caution">
    <text evidence="6">The sequence shown here is derived from an EMBL/GenBank/DDBJ whole genome shotgun (WGS) entry which is preliminary data.</text>
</comment>
<dbReference type="InterPro" id="IPR007378">
    <property type="entry name" value="Tic22-like"/>
</dbReference>
<protein>
    <recommendedName>
        <fullName evidence="8">SseB protein N-terminal domain-containing protein</fullName>
    </recommendedName>
</protein>
<proteinExistence type="predicted"/>
<feature type="region of interest" description="Disordered" evidence="4">
    <location>
        <begin position="44"/>
        <end position="63"/>
    </location>
</feature>
<accession>A0A8J2WHR8</accession>
<evidence type="ECO:0000256" key="2">
    <source>
        <dbReference type="ARBA" id="ARBA00022528"/>
    </source>
</evidence>
<name>A0A8J2WHR8_9STRA</name>
<organism evidence="6 7">
    <name type="scientific">Pelagomonas calceolata</name>
    <dbReference type="NCBI Taxonomy" id="35677"/>
    <lineage>
        <taxon>Eukaryota</taxon>
        <taxon>Sar</taxon>
        <taxon>Stramenopiles</taxon>
        <taxon>Ochrophyta</taxon>
        <taxon>Pelagophyceae</taxon>
        <taxon>Pelagomonadales</taxon>
        <taxon>Pelagomonadaceae</taxon>
        <taxon>Pelagomonas</taxon>
    </lineage>
</organism>
<feature type="signal peptide" evidence="5">
    <location>
        <begin position="1"/>
        <end position="22"/>
    </location>
</feature>
<keyword evidence="2" id="KW-0150">Chloroplast</keyword>
<evidence type="ECO:0000313" key="7">
    <source>
        <dbReference type="Proteomes" id="UP000789595"/>
    </source>
</evidence>
<dbReference type="Proteomes" id="UP000789595">
    <property type="component" value="Unassembled WGS sequence"/>
</dbReference>
<sequence length="341" mass="35931">MRALRLLLALASTHAWKRHTSAAAIHRRKRRFVRGGAWGFGKNKDSAAEADNATTTSEGGMSQSQIDEALSVVPVFCLADPEGRPVLMTAPEDKDDATKKPLQAFFTDVNVAQAHAARIKELSGDDKLDLKLAVVELGRVLSAGEPEDRKVSLMADPRELHVARQLVLKGAGFRDTNSTGTSDKVVDFSSEASVKKECKAHCPDGVDLDQGVPLFTLKDLNATVQGDDVIQPWFLSFADLVRAYVNSTGSSDEEEAASGLERLLMEGGVVVGTLDSVLAAARGGHTRRAFMIPPASSLAVMRQQQQAPAAAPKAAPSADDALAAMAADAGASDGGGGGLFD</sequence>
<dbReference type="Gene3D" id="3.40.1350.100">
    <property type="match status" value="1"/>
</dbReference>
<feature type="compositionally biased region" description="Polar residues" evidence="4">
    <location>
        <begin position="52"/>
        <end position="63"/>
    </location>
</feature>
<comment type="subcellular location">
    <subcellularLocation>
        <location evidence="1">Plastid</location>
        <location evidence="1">Chloroplast</location>
    </subcellularLocation>
</comment>
<keyword evidence="3" id="KW-0934">Plastid</keyword>
<gene>
    <name evidence="6" type="ORF">PECAL_2P20260</name>
</gene>
<dbReference type="GO" id="GO:0009507">
    <property type="term" value="C:chloroplast"/>
    <property type="evidence" value="ECO:0007669"/>
    <property type="project" value="UniProtKB-SubCell"/>
</dbReference>
<evidence type="ECO:0000313" key="6">
    <source>
        <dbReference type="EMBL" id="CAH0368925.1"/>
    </source>
</evidence>
<evidence type="ECO:0000256" key="3">
    <source>
        <dbReference type="ARBA" id="ARBA00022640"/>
    </source>
</evidence>
<evidence type="ECO:0000256" key="4">
    <source>
        <dbReference type="SAM" id="MobiDB-lite"/>
    </source>
</evidence>
<evidence type="ECO:0008006" key="8">
    <source>
        <dbReference type="Google" id="ProtNLM"/>
    </source>
</evidence>
<reference evidence="6" key="1">
    <citation type="submission" date="2021-11" db="EMBL/GenBank/DDBJ databases">
        <authorList>
            <consortium name="Genoscope - CEA"/>
            <person name="William W."/>
        </authorList>
    </citation>
    <scope>NUCLEOTIDE SEQUENCE</scope>
</reference>
<dbReference type="PANTHER" id="PTHR33926:SF4">
    <property type="entry name" value="PROTEIN TIC 22, CHLOROPLASTIC"/>
    <property type="match status" value="1"/>
</dbReference>
<keyword evidence="7" id="KW-1185">Reference proteome</keyword>
<evidence type="ECO:0000256" key="1">
    <source>
        <dbReference type="ARBA" id="ARBA00004229"/>
    </source>
</evidence>
<dbReference type="AlphaFoldDB" id="A0A8J2WHR8"/>
<evidence type="ECO:0000256" key="5">
    <source>
        <dbReference type="SAM" id="SignalP"/>
    </source>
</evidence>
<feature type="chain" id="PRO_5035321746" description="SseB protein N-terminal domain-containing protein" evidence="5">
    <location>
        <begin position="23"/>
        <end position="341"/>
    </location>
</feature>
<dbReference type="PANTHER" id="PTHR33926">
    <property type="entry name" value="PROTEIN TIC 22, CHLOROPLASTIC"/>
    <property type="match status" value="1"/>
</dbReference>
<dbReference type="GO" id="GO:0015031">
    <property type="term" value="P:protein transport"/>
    <property type="evidence" value="ECO:0007669"/>
    <property type="project" value="InterPro"/>
</dbReference>
<dbReference type="OrthoDB" id="205695at2759"/>
<keyword evidence="5" id="KW-0732">Signal</keyword>